<evidence type="ECO:0000256" key="3">
    <source>
        <dbReference type="ARBA" id="ARBA00022989"/>
    </source>
</evidence>
<evidence type="ECO:0000259" key="8">
    <source>
        <dbReference type="PROSITE" id="PS50922"/>
    </source>
</evidence>
<evidence type="ECO:0000256" key="1">
    <source>
        <dbReference type="ARBA" id="ARBA00004141"/>
    </source>
</evidence>
<evidence type="ECO:0000256" key="7">
    <source>
        <dbReference type="SAM" id="Phobius"/>
    </source>
</evidence>
<keyword evidence="10" id="KW-1185">Reference proteome</keyword>
<keyword evidence="3 7" id="KW-1133">Transmembrane helix</keyword>
<evidence type="ECO:0000313" key="10">
    <source>
        <dbReference type="Proteomes" id="UP000613740"/>
    </source>
</evidence>
<dbReference type="PROSITE" id="PS50922">
    <property type="entry name" value="TLC"/>
    <property type="match status" value="1"/>
</dbReference>
<dbReference type="PANTHER" id="PTHR12560:SF0">
    <property type="entry name" value="LD18904P"/>
    <property type="match status" value="1"/>
</dbReference>
<feature type="transmembrane region" description="Helical" evidence="7">
    <location>
        <begin position="309"/>
        <end position="336"/>
    </location>
</feature>
<proteinExistence type="predicted"/>
<feature type="compositionally biased region" description="Low complexity" evidence="6">
    <location>
        <begin position="455"/>
        <end position="475"/>
    </location>
</feature>
<evidence type="ECO:0000256" key="2">
    <source>
        <dbReference type="ARBA" id="ARBA00022692"/>
    </source>
</evidence>
<sequence length="585" mass="59167">MLPGIGDAFSQLYQLLFDYDALRLVAPRGDVEYEAWFAVRARDLAAYNQLYALLAPSVLLCAGLCLLRVAFVHGVLLWADAGATGGRSSYEALDEGRASTPPGAAVSGGKDVADAATPGAATATDVELRWAEGFWTAAGGMVLLIWSWRCVVTSNGGCPGLPGLLDTSSCLAGWPLLPVELAVRRYYSAELAWYMHLLLKHRLGVGLHDSGLIVAHHIATVYLLLLSYCFSLTRPGVLLLALLNLSSPLLHVSKIAHAAGSKRLALVSFASFAAVFAASRVVLFPLIFLPLGLISSQRYIGRLLQLYPFTFGLVNALLVALVAMQWGWFVAIVRIIRQAASGDAARLERSAAHMEAAAASSGGSSSSNSSPADSGRRSPGAAVVVARPSRGHQQYGAGAEGVGEEEACDGGHGVGAVSVGVAAGGIELAGAGTAGGSVTAAVDDGGRSRPAEGMGAAPDAGVSAPGAASAAPCWPGAAVGSGKAAAAAVTGHAWQVHASSASSVHTLAPGPRSAPVVGSPGGSGGSVDVGGGAGAGRGAAQMATCGALSDGIVSANQPHYAAGQPQSPDLGRQVLSRPPGLRLRA</sequence>
<dbReference type="InterPro" id="IPR016439">
    <property type="entry name" value="Lag1/Lac1-like"/>
</dbReference>
<comment type="caution">
    <text evidence="9">The sequence shown here is derived from an EMBL/GenBank/DDBJ whole genome shotgun (WGS) entry which is preliminary data.</text>
</comment>
<dbReference type="GO" id="GO:0046513">
    <property type="term" value="P:ceramide biosynthetic process"/>
    <property type="evidence" value="ECO:0007669"/>
    <property type="project" value="InterPro"/>
</dbReference>
<dbReference type="Proteomes" id="UP000613740">
    <property type="component" value="Unassembled WGS sequence"/>
</dbReference>
<dbReference type="OrthoDB" id="537032at2759"/>
<dbReference type="InterPro" id="IPR006634">
    <property type="entry name" value="TLC-dom"/>
</dbReference>
<dbReference type="SMART" id="SM00724">
    <property type="entry name" value="TLC"/>
    <property type="match status" value="1"/>
</dbReference>
<evidence type="ECO:0000313" key="9">
    <source>
        <dbReference type="EMBL" id="KAG2451491.1"/>
    </source>
</evidence>
<keyword evidence="2 5" id="KW-0812">Transmembrane</keyword>
<evidence type="ECO:0000256" key="6">
    <source>
        <dbReference type="SAM" id="MobiDB-lite"/>
    </source>
</evidence>
<feature type="region of interest" description="Disordered" evidence="6">
    <location>
        <begin position="358"/>
        <end position="381"/>
    </location>
</feature>
<feature type="region of interest" description="Disordered" evidence="6">
    <location>
        <begin position="92"/>
        <end position="111"/>
    </location>
</feature>
<feature type="region of interest" description="Disordered" evidence="6">
    <location>
        <begin position="435"/>
        <end position="475"/>
    </location>
</feature>
<comment type="subcellular location">
    <subcellularLocation>
        <location evidence="1">Membrane</location>
        <topology evidence="1">Multi-pass membrane protein</topology>
    </subcellularLocation>
</comment>
<keyword evidence="4 5" id="KW-0472">Membrane</keyword>
<accession>A0A836B958</accession>
<evidence type="ECO:0000256" key="5">
    <source>
        <dbReference type="PROSITE-ProRule" id="PRU00205"/>
    </source>
</evidence>
<feature type="region of interest" description="Disordered" evidence="6">
    <location>
        <begin position="557"/>
        <end position="585"/>
    </location>
</feature>
<reference evidence="9" key="1">
    <citation type="journal article" date="2020" name="bioRxiv">
        <title>Comparative genomics of Chlamydomonas.</title>
        <authorList>
            <person name="Craig R.J."/>
            <person name="Hasan A.R."/>
            <person name="Ness R.W."/>
            <person name="Keightley P.D."/>
        </authorList>
    </citation>
    <scope>NUCLEOTIDE SEQUENCE</scope>
    <source>
        <strain evidence="9">CCAP 11/173</strain>
    </source>
</reference>
<dbReference type="EMBL" id="JAEHOD010000008">
    <property type="protein sequence ID" value="KAG2451491.1"/>
    <property type="molecule type" value="Genomic_DNA"/>
</dbReference>
<feature type="domain" description="TLC" evidence="8">
    <location>
        <begin position="141"/>
        <end position="341"/>
    </location>
</feature>
<feature type="region of interest" description="Disordered" evidence="6">
    <location>
        <begin position="504"/>
        <end position="524"/>
    </location>
</feature>
<dbReference type="GO" id="GO:0050291">
    <property type="term" value="F:sphingosine N-acyltransferase activity"/>
    <property type="evidence" value="ECO:0007669"/>
    <property type="project" value="InterPro"/>
</dbReference>
<feature type="transmembrane region" description="Helical" evidence="7">
    <location>
        <begin position="50"/>
        <end position="71"/>
    </location>
</feature>
<dbReference type="GO" id="GO:0005789">
    <property type="term" value="C:endoplasmic reticulum membrane"/>
    <property type="evidence" value="ECO:0007669"/>
    <property type="project" value="UniProtKB-SubCell"/>
</dbReference>
<evidence type="ECO:0000256" key="4">
    <source>
        <dbReference type="ARBA" id="ARBA00023136"/>
    </source>
</evidence>
<gene>
    <name evidence="9" type="ORF">HYH02_004089</name>
</gene>
<feature type="transmembrane region" description="Helical" evidence="7">
    <location>
        <begin position="221"/>
        <end position="243"/>
    </location>
</feature>
<dbReference type="AlphaFoldDB" id="A0A836B958"/>
<organism evidence="9 10">
    <name type="scientific">Chlamydomonas schloesseri</name>
    <dbReference type="NCBI Taxonomy" id="2026947"/>
    <lineage>
        <taxon>Eukaryota</taxon>
        <taxon>Viridiplantae</taxon>
        <taxon>Chlorophyta</taxon>
        <taxon>core chlorophytes</taxon>
        <taxon>Chlorophyceae</taxon>
        <taxon>CS clade</taxon>
        <taxon>Chlamydomonadales</taxon>
        <taxon>Chlamydomonadaceae</taxon>
        <taxon>Chlamydomonas</taxon>
    </lineage>
</organism>
<feature type="compositionally biased region" description="Low complexity" evidence="6">
    <location>
        <begin position="358"/>
        <end position="373"/>
    </location>
</feature>
<feature type="compositionally biased region" description="Low complexity" evidence="6">
    <location>
        <begin position="509"/>
        <end position="518"/>
    </location>
</feature>
<feature type="transmembrane region" description="Helical" evidence="7">
    <location>
        <begin position="264"/>
        <end position="289"/>
    </location>
</feature>
<dbReference type="PANTHER" id="PTHR12560">
    <property type="entry name" value="LONGEVITY ASSURANCE FACTOR 1 LAG1"/>
    <property type="match status" value="1"/>
</dbReference>
<dbReference type="Pfam" id="PF03798">
    <property type="entry name" value="TRAM_LAG1_CLN8"/>
    <property type="match status" value="1"/>
</dbReference>
<protein>
    <recommendedName>
        <fullName evidence="8">TLC domain-containing protein</fullName>
    </recommendedName>
</protein>
<name>A0A836B958_9CHLO</name>